<feature type="signal peptide" evidence="2">
    <location>
        <begin position="1"/>
        <end position="23"/>
    </location>
</feature>
<feature type="region of interest" description="Disordered" evidence="1">
    <location>
        <begin position="98"/>
        <end position="117"/>
    </location>
</feature>
<protein>
    <submittedName>
        <fullName evidence="3">Uncharacterized protein</fullName>
    </submittedName>
</protein>
<proteinExistence type="predicted"/>
<dbReference type="EMBL" id="BTRK01000004">
    <property type="protein sequence ID" value="GMR47057.1"/>
    <property type="molecule type" value="Genomic_DNA"/>
</dbReference>
<comment type="caution">
    <text evidence="3">The sequence shown here is derived from an EMBL/GenBank/DDBJ whole genome shotgun (WGS) entry which is preliminary data.</text>
</comment>
<keyword evidence="4" id="KW-1185">Reference proteome</keyword>
<feature type="compositionally biased region" description="Acidic residues" evidence="1">
    <location>
        <begin position="101"/>
        <end position="117"/>
    </location>
</feature>
<evidence type="ECO:0000313" key="4">
    <source>
        <dbReference type="Proteomes" id="UP001328107"/>
    </source>
</evidence>
<evidence type="ECO:0000313" key="3">
    <source>
        <dbReference type="EMBL" id="GMR47057.1"/>
    </source>
</evidence>
<evidence type="ECO:0000256" key="1">
    <source>
        <dbReference type="SAM" id="MobiDB-lite"/>
    </source>
</evidence>
<reference evidence="4" key="1">
    <citation type="submission" date="2022-10" db="EMBL/GenBank/DDBJ databases">
        <title>Genome assembly of Pristionchus species.</title>
        <authorList>
            <person name="Yoshida K."/>
            <person name="Sommer R.J."/>
        </authorList>
    </citation>
    <scope>NUCLEOTIDE SEQUENCE [LARGE SCALE GENOMIC DNA]</scope>
    <source>
        <strain evidence="4">RS5460</strain>
    </source>
</reference>
<accession>A0AAN5CMB0</accession>
<name>A0AAN5CMB0_9BILA</name>
<feature type="non-terminal residue" evidence="3">
    <location>
        <position position="117"/>
    </location>
</feature>
<dbReference type="Proteomes" id="UP001328107">
    <property type="component" value="Unassembled WGS sequence"/>
</dbReference>
<keyword evidence="2" id="KW-0732">Signal</keyword>
<organism evidence="3 4">
    <name type="scientific">Pristionchus mayeri</name>
    <dbReference type="NCBI Taxonomy" id="1317129"/>
    <lineage>
        <taxon>Eukaryota</taxon>
        <taxon>Metazoa</taxon>
        <taxon>Ecdysozoa</taxon>
        <taxon>Nematoda</taxon>
        <taxon>Chromadorea</taxon>
        <taxon>Rhabditida</taxon>
        <taxon>Rhabditina</taxon>
        <taxon>Diplogasteromorpha</taxon>
        <taxon>Diplogasteroidea</taxon>
        <taxon>Neodiplogasteridae</taxon>
        <taxon>Pristionchus</taxon>
    </lineage>
</organism>
<feature type="non-terminal residue" evidence="3">
    <location>
        <position position="1"/>
    </location>
</feature>
<evidence type="ECO:0000256" key="2">
    <source>
        <dbReference type="SAM" id="SignalP"/>
    </source>
</evidence>
<sequence>NDLLQMNHVVLFFLGVISFSTIASYPHSQHEETNPSPHLCSDCYFTDSGKMALNGGDLVSSVLYNNGFDSMSPSEVTEEGKTKMTILLCRLVCKVTKEQEEKENEEWVEEKEEEEEE</sequence>
<gene>
    <name evidence="3" type="ORF">PMAYCL1PPCAC_17252</name>
</gene>
<feature type="chain" id="PRO_5042881039" evidence="2">
    <location>
        <begin position="24"/>
        <end position="117"/>
    </location>
</feature>
<dbReference type="AlphaFoldDB" id="A0AAN5CMB0"/>